<evidence type="ECO:0000256" key="6">
    <source>
        <dbReference type="PIRNR" id="PIRNR015952"/>
    </source>
</evidence>
<evidence type="ECO:0000313" key="8">
    <source>
        <dbReference type="EMBL" id="BAO38617.1"/>
    </source>
</evidence>
<dbReference type="PANTHER" id="PTHR12838">
    <property type="entry name" value="U3 SMALL NUCLEOLAR RNA-ASSOCIATED PROTEIN 11"/>
    <property type="match status" value="1"/>
</dbReference>
<proteinExistence type="inferred from homology"/>
<comment type="subunit">
    <text evidence="6">Component of the ribosomal small subunit (SSU) processome.</text>
</comment>
<accession>W0T4S3</accession>
<dbReference type="EMBL" id="AP012214">
    <property type="protein sequence ID" value="BAO38617.1"/>
    <property type="molecule type" value="Genomic_DNA"/>
</dbReference>
<comment type="similarity">
    <text evidence="3 6">Belongs to the UTP11 family.</text>
</comment>
<dbReference type="VEuPathDB" id="FungiDB:KLMA_20159"/>
<feature type="region of interest" description="Disordered" evidence="7">
    <location>
        <begin position="1"/>
        <end position="24"/>
    </location>
</feature>
<evidence type="ECO:0000313" key="9">
    <source>
        <dbReference type="Proteomes" id="UP000065495"/>
    </source>
</evidence>
<dbReference type="RefSeq" id="XP_022674495.1">
    <property type="nucleotide sequence ID" value="XM_022822700.1"/>
</dbReference>
<feature type="compositionally biased region" description="Basic and acidic residues" evidence="7">
    <location>
        <begin position="15"/>
        <end position="24"/>
    </location>
</feature>
<evidence type="ECO:0000256" key="3">
    <source>
        <dbReference type="ARBA" id="ARBA00008105"/>
    </source>
</evidence>
<dbReference type="GeneID" id="34714640"/>
<gene>
    <name evidence="8" type="primary">UTP11</name>
    <name evidence="8" type="ORF">KLMA_20159</name>
</gene>
<dbReference type="KEGG" id="kmx:KLMA_20159"/>
<name>W0T4S3_KLUMD</name>
<dbReference type="GO" id="GO:0006364">
    <property type="term" value="P:rRNA processing"/>
    <property type="evidence" value="ECO:0007669"/>
    <property type="project" value="UniProtKB-UniRule"/>
</dbReference>
<evidence type="ECO:0000256" key="2">
    <source>
        <dbReference type="ARBA" id="ARBA00004604"/>
    </source>
</evidence>
<reference evidence="8 9" key="1">
    <citation type="journal article" date="2015" name="Biotechnol. Biofuels">
        <title>Genetic basis of the highly efficient yeast Kluyveromyces marxianus: complete genome sequence and transcriptome analyses.</title>
        <authorList>
            <person name="Lertwattanasakul N."/>
            <person name="Kosaka T."/>
            <person name="Hosoyama A."/>
            <person name="Suzuki Y."/>
            <person name="Rodrussamee N."/>
            <person name="Matsutani M."/>
            <person name="Murata M."/>
            <person name="Fujimoto N."/>
            <person name="Suprayogi"/>
            <person name="Tsuchikane K."/>
            <person name="Limtong S."/>
            <person name="Fujita N."/>
            <person name="Yamada M."/>
        </authorList>
    </citation>
    <scope>NUCLEOTIDE SEQUENCE [LARGE SCALE GENOMIC DNA]</scope>
    <source>
        <strain evidence="9">DMKU3-1042 / BCC 29191 / NBRC 104275</strain>
    </source>
</reference>
<dbReference type="AlphaFoldDB" id="W0T4S3"/>
<dbReference type="GO" id="GO:0032040">
    <property type="term" value="C:small-subunit processome"/>
    <property type="evidence" value="ECO:0007669"/>
    <property type="project" value="UniProtKB-UniRule"/>
</dbReference>
<comment type="subcellular location">
    <subcellularLocation>
        <location evidence="2 6">Nucleus</location>
        <location evidence="2 6">Nucleolus</location>
    </subcellularLocation>
</comment>
<dbReference type="PIRSF" id="PIRSF015952">
    <property type="entry name" value="U3snoRNP11"/>
    <property type="match status" value="1"/>
</dbReference>
<dbReference type="OrthoDB" id="29058at2759"/>
<protein>
    <recommendedName>
        <fullName evidence="6">U3 small nucleolar RNA-associated protein 11</fullName>
        <shortName evidence="6">U3 snoRNA-associated protein 11</shortName>
    </recommendedName>
</protein>
<evidence type="ECO:0000256" key="7">
    <source>
        <dbReference type="SAM" id="MobiDB-lite"/>
    </source>
</evidence>
<organism evidence="8 9">
    <name type="scientific">Kluyveromyces marxianus (strain DMKU3-1042 / BCC 29191 / NBRC 104275)</name>
    <name type="common">Yeast</name>
    <name type="synonym">Candida kefyr</name>
    <dbReference type="NCBI Taxonomy" id="1003335"/>
    <lineage>
        <taxon>Eukaryota</taxon>
        <taxon>Fungi</taxon>
        <taxon>Dikarya</taxon>
        <taxon>Ascomycota</taxon>
        <taxon>Saccharomycotina</taxon>
        <taxon>Saccharomycetes</taxon>
        <taxon>Saccharomycetales</taxon>
        <taxon>Saccharomycetaceae</taxon>
        <taxon>Kluyveromyces</taxon>
    </lineage>
</organism>
<dbReference type="InterPro" id="IPR007144">
    <property type="entry name" value="SSU_processome_Utp11"/>
</dbReference>
<evidence type="ECO:0000256" key="4">
    <source>
        <dbReference type="ARBA" id="ARBA00022552"/>
    </source>
</evidence>
<dbReference type="Pfam" id="PF03998">
    <property type="entry name" value="Utp11"/>
    <property type="match status" value="1"/>
</dbReference>
<keyword evidence="5 6" id="KW-0539">Nucleus</keyword>
<dbReference type="Proteomes" id="UP000065495">
    <property type="component" value="Chromosome 2"/>
</dbReference>
<keyword evidence="4 6" id="KW-0698">rRNA processing</keyword>
<comment type="function">
    <text evidence="1 6">Involved in nucleolar processing of pre-18S ribosomal RNA.</text>
</comment>
<dbReference type="PANTHER" id="PTHR12838:SF0">
    <property type="entry name" value="U3 SMALL NUCLEOLAR RNA-ASSOCIATED PROTEIN 11-RELATED"/>
    <property type="match status" value="1"/>
</dbReference>
<sequence length="250" mass="29473">MGALQHSIQKKQHRERSQVQERSRFGFLEKHKDYVKRAQDYHKKEKTLKVLKSKAKERNPDEFYYGMNSKRVDEDGLLVTSRHGASEDDGVLTMDQVKLLKTQDSNYVRTMRLVEKRKAEKKREQVLFNGTGKHTVFVEDAESLESFSPEEYFKTSSEMLGRRSNRLREEQLVGDLNLDKAEYSESLRKKKVKKLRAITKHMERESQLAGVEQRMNMQREVMKSGSKKKIEVGEGASKRVVYKWKKQRKR</sequence>
<evidence type="ECO:0000256" key="5">
    <source>
        <dbReference type="ARBA" id="ARBA00023242"/>
    </source>
</evidence>
<evidence type="ECO:0000256" key="1">
    <source>
        <dbReference type="ARBA" id="ARBA00004099"/>
    </source>
</evidence>